<dbReference type="PROSITE" id="PS51186">
    <property type="entry name" value="GNAT"/>
    <property type="match status" value="1"/>
</dbReference>
<protein>
    <submittedName>
        <fullName evidence="4">GNAT family N-acetyltransferase</fullName>
    </submittedName>
</protein>
<reference evidence="4 5" key="1">
    <citation type="submission" date="2020-10" db="EMBL/GenBank/DDBJ databases">
        <title>Streptomyces chromofuscus complate genome analysis.</title>
        <authorList>
            <person name="Anwar N."/>
        </authorList>
    </citation>
    <scope>NUCLEOTIDE SEQUENCE [LARGE SCALE GENOMIC DNA]</scope>
    <source>
        <strain evidence="4 5">DSM 40273</strain>
    </source>
</reference>
<name>A0A7M2T5X6_STRCW</name>
<dbReference type="GO" id="GO:0016747">
    <property type="term" value="F:acyltransferase activity, transferring groups other than amino-acyl groups"/>
    <property type="evidence" value="ECO:0007669"/>
    <property type="project" value="InterPro"/>
</dbReference>
<evidence type="ECO:0000313" key="5">
    <source>
        <dbReference type="Proteomes" id="UP000594008"/>
    </source>
</evidence>
<keyword evidence="2" id="KW-0012">Acyltransferase</keyword>
<dbReference type="KEGG" id="schf:IPT68_31215"/>
<evidence type="ECO:0000313" key="4">
    <source>
        <dbReference type="EMBL" id="QOV44080.1"/>
    </source>
</evidence>
<dbReference type="PANTHER" id="PTHR43420:SF12">
    <property type="entry name" value="N-ACETYLTRANSFERASE DOMAIN-CONTAINING PROTEIN"/>
    <property type="match status" value="1"/>
</dbReference>
<dbReference type="InterPro" id="IPR000182">
    <property type="entry name" value="GNAT_dom"/>
</dbReference>
<dbReference type="Gene3D" id="3.40.630.30">
    <property type="match status" value="1"/>
</dbReference>
<sequence>MDLPDLYRLDHEAFGEDEAYPDFFLRQLFDVHRRDFLLLERDGVLCGYALAVQASGEEYAWLLALGVLPEFQRQGCGWALLDAAVRHARVAGARRMHLVVRPDNDSAHRLYHTYGFRDGEFRKDYYGRGRDRVFMSFVME</sequence>
<evidence type="ECO:0000259" key="3">
    <source>
        <dbReference type="PROSITE" id="PS51186"/>
    </source>
</evidence>
<dbReference type="PANTHER" id="PTHR43420">
    <property type="entry name" value="ACETYLTRANSFERASE"/>
    <property type="match status" value="1"/>
</dbReference>
<gene>
    <name evidence="4" type="ORF">IPT68_31215</name>
</gene>
<dbReference type="CDD" id="cd04301">
    <property type="entry name" value="NAT_SF"/>
    <property type="match status" value="1"/>
</dbReference>
<dbReference type="SUPFAM" id="SSF55729">
    <property type="entry name" value="Acyl-CoA N-acyltransferases (Nat)"/>
    <property type="match status" value="1"/>
</dbReference>
<evidence type="ECO:0000256" key="1">
    <source>
        <dbReference type="ARBA" id="ARBA00022679"/>
    </source>
</evidence>
<accession>A0A7M2T5X6</accession>
<dbReference type="InterPro" id="IPR050680">
    <property type="entry name" value="YpeA/RimI_acetyltransf"/>
</dbReference>
<proteinExistence type="predicted"/>
<dbReference type="Pfam" id="PF00583">
    <property type="entry name" value="Acetyltransf_1"/>
    <property type="match status" value="1"/>
</dbReference>
<organism evidence="4 5">
    <name type="scientific">Streptomyces chromofuscus</name>
    <dbReference type="NCBI Taxonomy" id="42881"/>
    <lineage>
        <taxon>Bacteria</taxon>
        <taxon>Bacillati</taxon>
        <taxon>Actinomycetota</taxon>
        <taxon>Actinomycetes</taxon>
        <taxon>Kitasatosporales</taxon>
        <taxon>Streptomycetaceae</taxon>
        <taxon>Streptomyces</taxon>
    </lineage>
</organism>
<feature type="domain" description="N-acetyltransferase" evidence="3">
    <location>
        <begin position="1"/>
        <end position="140"/>
    </location>
</feature>
<dbReference type="EMBL" id="CP063374">
    <property type="protein sequence ID" value="QOV44080.1"/>
    <property type="molecule type" value="Genomic_DNA"/>
</dbReference>
<keyword evidence="5" id="KW-1185">Reference proteome</keyword>
<keyword evidence="1 4" id="KW-0808">Transferase</keyword>
<dbReference type="Proteomes" id="UP000594008">
    <property type="component" value="Chromosome"/>
</dbReference>
<dbReference type="AlphaFoldDB" id="A0A7M2T5X6"/>
<dbReference type="RefSeq" id="WP_189698101.1">
    <property type="nucleotide sequence ID" value="NZ_BMTA01000007.1"/>
</dbReference>
<dbReference type="InterPro" id="IPR016181">
    <property type="entry name" value="Acyl_CoA_acyltransferase"/>
</dbReference>
<evidence type="ECO:0000256" key="2">
    <source>
        <dbReference type="ARBA" id="ARBA00023315"/>
    </source>
</evidence>